<dbReference type="PANTHER" id="PTHR47174:SF3">
    <property type="entry name" value="BRIDGING INTEGRATOR 3"/>
    <property type="match status" value="1"/>
</dbReference>
<keyword evidence="6" id="KW-1185">Reference proteome</keyword>
<proteinExistence type="predicted"/>
<keyword evidence="3" id="KW-0206">Cytoskeleton</keyword>
<reference evidence="5 6" key="1">
    <citation type="submission" date="2018-08" db="EMBL/GenBank/DDBJ databases">
        <title>Genome and evolution of the arbuscular mycorrhizal fungus Diversispora epigaea (formerly Glomus versiforme) and its bacterial endosymbionts.</title>
        <authorList>
            <person name="Sun X."/>
            <person name="Fei Z."/>
            <person name="Harrison M."/>
        </authorList>
    </citation>
    <scope>NUCLEOTIDE SEQUENCE [LARGE SCALE GENOMIC DNA]</scope>
    <source>
        <strain evidence="5 6">IT104</strain>
    </source>
</reference>
<dbReference type="GO" id="GO:0031097">
    <property type="term" value="C:medial cortex"/>
    <property type="evidence" value="ECO:0007669"/>
    <property type="project" value="TreeGrafter"/>
</dbReference>
<comment type="caution">
    <text evidence="5">The sequence shown here is derived from an EMBL/GenBank/DDBJ whole genome shotgun (WGS) entry which is preliminary data.</text>
</comment>
<dbReference type="OrthoDB" id="446293at2759"/>
<evidence type="ECO:0000256" key="1">
    <source>
        <dbReference type="ARBA" id="ARBA00004245"/>
    </source>
</evidence>
<dbReference type="GO" id="GO:0006897">
    <property type="term" value="P:endocytosis"/>
    <property type="evidence" value="ECO:0007669"/>
    <property type="project" value="InterPro"/>
</dbReference>
<dbReference type="SMART" id="SM00721">
    <property type="entry name" value="BAR"/>
    <property type="match status" value="1"/>
</dbReference>
<feature type="domain" description="BAR" evidence="4">
    <location>
        <begin position="17"/>
        <end position="238"/>
    </location>
</feature>
<dbReference type="PANTHER" id="PTHR47174">
    <property type="entry name" value="BRIDGING INTEGRATOR 3"/>
    <property type="match status" value="1"/>
</dbReference>
<accession>A0A397H6F9</accession>
<comment type="subcellular location">
    <subcellularLocation>
        <location evidence="1">Cytoplasm</location>
        <location evidence="1">Cytoskeleton</location>
    </subcellularLocation>
</comment>
<protein>
    <recommendedName>
        <fullName evidence="4">BAR domain-containing protein</fullName>
    </recommendedName>
</protein>
<dbReference type="AlphaFoldDB" id="A0A397H6F9"/>
<evidence type="ECO:0000313" key="6">
    <source>
        <dbReference type="Proteomes" id="UP000266861"/>
    </source>
</evidence>
<dbReference type="GO" id="GO:1990528">
    <property type="term" value="C:Rvs161p-Rvs167p complex"/>
    <property type="evidence" value="ECO:0007669"/>
    <property type="project" value="TreeGrafter"/>
</dbReference>
<dbReference type="Pfam" id="PF03114">
    <property type="entry name" value="BAR"/>
    <property type="match status" value="1"/>
</dbReference>
<dbReference type="InterPro" id="IPR027267">
    <property type="entry name" value="AH/BAR_dom_sf"/>
</dbReference>
<dbReference type="InterPro" id="IPR004148">
    <property type="entry name" value="BAR_dom"/>
</dbReference>
<dbReference type="SUPFAM" id="SSF103657">
    <property type="entry name" value="BAR/IMD domain-like"/>
    <property type="match status" value="1"/>
</dbReference>
<dbReference type="Gene3D" id="1.20.1270.60">
    <property type="entry name" value="Arfaptin homology (AH) domain/BAR domain"/>
    <property type="match status" value="1"/>
</dbReference>
<dbReference type="GO" id="GO:0043332">
    <property type="term" value="C:mating projection tip"/>
    <property type="evidence" value="ECO:0007669"/>
    <property type="project" value="TreeGrafter"/>
</dbReference>
<evidence type="ECO:0000259" key="4">
    <source>
        <dbReference type="PROSITE" id="PS51021"/>
    </source>
</evidence>
<dbReference type="PROSITE" id="PS51021">
    <property type="entry name" value="BAR"/>
    <property type="match status" value="1"/>
</dbReference>
<dbReference type="Proteomes" id="UP000266861">
    <property type="component" value="Unassembled WGS sequence"/>
</dbReference>
<dbReference type="FunFam" id="1.20.1270.60:FF:000014">
    <property type="entry name" value="Protein hob3, variant"/>
    <property type="match status" value="1"/>
</dbReference>
<dbReference type="GO" id="GO:0008289">
    <property type="term" value="F:lipid binding"/>
    <property type="evidence" value="ECO:0007669"/>
    <property type="project" value="TreeGrafter"/>
</dbReference>
<keyword evidence="2" id="KW-0963">Cytoplasm</keyword>
<gene>
    <name evidence="5" type="ORF">Glove_395g55</name>
</gene>
<organism evidence="5 6">
    <name type="scientific">Diversispora epigaea</name>
    <dbReference type="NCBI Taxonomy" id="1348612"/>
    <lineage>
        <taxon>Eukaryota</taxon>
        <taxon>Fungi</taxon>
        <taxon>Fungi incertae sedis</taxon>
        <taxon>Mucoromycota</taxon>
        <taxon>Glomeromycotina</taxon>
        <taxon>Glomeromycetes</taxon>
        <taxon>Diversisporales</taxon>
        <taxon>Diversisporaceae</taxon>
        <taxon>Diversispora</taxon>
    </lineage>
</organism>
<dbReference type="GO" id="GO:0097320">
    <property type="term" value="P:plasma membrane tubulation"/>
    <property type="evidence" value="ECO:0007669"/>
    <property type="project" value="TreeGrafter"/>
</dbReference>
<sequence>MSWSGIKKNLGRTGTKFSQKIGTIEKTIDKEFEEEQRRFKSFESKTEKLHKETKGYLESLRAMNSAQVRISDTIEHFYEESSENAMIGRKYKEAIDSLERDCKSCLDEPFSETVSEPIALLCSYFPHVNDNIKKREKKLLDSDAHRSKVQKLVYKSSSEDQTKLARAEEAANTARELYESLNNQLVNELPRLIDLRVAYIDPTFEALVKIQLKFCRENHDKLSSLQNYFPPNDSPVDSKVEEVLQKMRDLAICGMG</sequence>
<dbReference type="GO" id="GO:0051666">
    <property type="term" value="P:actin cortical patch localization"/>
    <property type="evidence" value="ECO:0007669"/>
    <property type="project" value="InterPro"/>
</dbReference>
<dbReference type="InterPro" id="IPR046982">
    <property type="entry name" value="BIN3/RVS161-like"/>
</dbReference>
<evidence type="ECO:0000256" key="2">
    <source>
        <dbReference type="ARBA" id="ARBA00022490"/>
    </source>
</evidence>
<dbReference type="STRING" id="1348612.A0A397H6F9"/>
<evidence type="ECO:0000256" key="3">
    <source>
        <dbReference type="ARBA" id="ARBA00023212"/>
    </source>
</evidence>
<name>A0A397H6F9_9GLOM</name>
<evidence type="ECO:0000313" key="5">
    <source>
        <dbReference type="EMBL" id="RHZ57013.1"/>
    </source>
</evidence>
<dbReference type="GO" id="GO:0015629">
    <property type="term" value="C:actin cytoskeleton"/>
    <property type="evidence" value="ECO:0007669"/>
    <property type="project" value="TreeGrafter"/>
</dbReference>
<dbReference type="EMBL" id="PQFF01000352">
    <property type="protein sequence ID" value="RHZ57013.1"/>
    <property type="molecule type" value="Genomic_DNA"/>
</dbReference>